<dbReference type="InterPro" id="IPR032675">
    <property type="entry name" value="LRR_dom_sf"/>
</dbReference>
<sequence>MQILSNFCVHCQQPKHSDNIPDFRLPDAREGQAALKALCLVSHESRSLSQPILFHYFYNVPKYRGSRAPTKSLSSKLLRALVSNPSLGNHISMMAVFDTGIQGYDGISRIDLHSWVQLSTGFNIEVPFEVLHALQGRSKDSELFFNALGPNAQLQEGDRAGWDTAHLFYNWIHMLTISMAPRLSHLQMTLPFGSFEDLQSTPPKFPQIRVLTYGEFDKIQVVARSLVHFPNVSSLHIHGHSNVQREEFEDISLIPTLKISKLSISCAPGALSFLLQFCPQLEDLEYHAEPSRHVPESPTSLSWPTQIRANLRRLVWSNKDSREDLLNDNIENAFIPPLQDFNSLEILEIDLPSLILHSKLPAASLPASLRILHLAFARDIFAPVQMSRKLRELTRAKSTQFPKLSIVKIDQPVRPMSKKRTLADAMRNAGVVRLMDDADIHLRFGVHPHPIEMSLFGLSPTASPIPSVSVTNTRKLSAAIHPAWVEYMLHFNPEVRDLELHLLRGYWISNGPQLDPWPASVKAQLRRLCFSNSRSWERRANDDTIMVPPLTEFESLEILEIDRTSLYIALYKRLAPNTSQKEAARLLPTILPASLRILHTSFGLDQFDSGPRSSSWTTIMVELEALALAKITFLRKLSVVQIDHPRRSTPGAWTMGETFEMMGVVRDMRNAGIELRFGLDPRSEFGSQPHRGMVPPLPGSWEPPGNLFTSFDDPVEVEVFDLED</sequence>
<dbReference type="AlphaFoldDB" id="A0AAD9VX08"/>
<dbReference type="Proteomes" id="UP001265746">
    <property type="component" value="Unassembled WGS sequence"/>
</dbReference>
<reference evidence="1" key="1">
    <citation type="submission" date="2023-06" db="EMBL/GenBank/DDBJ databases">
        <authorList>
            <person name="Noh H."/>
        </authorList>
    </citation>
    <scope>NUCLEOTIDE SEQUENCE</scope>
    <source>
        <strain evidence="1">DUCC20226</strain>
    </source>
</reference>
<dbReference type="EMBL" id="JAUJFL010000011">
    <property type="protein sequence ID" value="KAK2596602.1"/>
    <property type="molecule type" value="Genomic_DNA"/>
</dbReference>
<accession>A0AAD9VX08</accession>
<evidence type="ECO:0000313" key="2">
    <source>
        <dbReference type="Proteomes" id="UP001265746"/>
    </source>
</evidence>
<evidence type="ECO:0000313" key="1">
    <source>
        <dbReference type="EMBL" id="KAK2596602.1"/>
    </source>
</evidence>
<dbReference type="Gene3D" id="3.80.10.10">
    <property type="entry name" value="Ribonuclease Inhibitor"/>
    <property type="match status" value="1"/>
</dbReference>
<protein>
    <submittedName>
        <fullName evidence="1">Uncharacterized protein</fullName>
    </submittedName>
</protein>
<comment type="caution">
    <text evidence="1">The sequence shown here is derived from an EMBL/GenBank/DDBJ whole genome shotgun (WGS) entry which is preliminary data.</text>
</comment>
<proteinExistence type="predicted"/>
<organism evidence="1 2">
    <name type="scientific">Phomopsis amygdali</name>
    <name type="common">Fusicoccum amygdali</name>
    <dbReference type="NCBI Taxonomy" id="1214568"/>
    <lineage>
        <taxon>Eukaryota</taxon>
        <taxon>Fungi</taxon>
        <taxon>Dikarya</taxon>
        <taxon>Ascomycota</taxon>
        <taxon>Pezizomycotina</taxon>
        <taxon>Sordariomycetes</taxon>
        <taxon>Sordariomycetidae</taxon>
        <taxon>Diaporthales</taxon>
        <taxon>Diaporthaceae</taxon>
        <taxon>Diaporthe</taxon>
    </lineage>
</organism>
<gene>
    <name evidence="1" type="ORF">N8I77_013483</name>
</gene>
<name>A0AAD9VX08_PHOAM</name>
<keyword evidence="2" id="KW-1185">Reference proteome</keyword>